<accession>A0A813E6M2</accession>
<dbReference type="OrthoDB" id="409608at2759"/>
<proteinExistence type="predicted"/>
<keyword evidence="2" id="KW-1185">Reference proteome</keyword>
<reference evidence="1" key="1">
    <citation type="submission" date="2021-02" db="EMBL/GenBank/DDBJ databases">
        <authorList>
            <person name="Dougan E. K."/>
            <person name="Rhodes N."/>
            <person name="Thang M."/>
            <person name="Chan C."/>
        </authorList>
    </citation>
    <scope>NUCLEOTIDE SEQUENCE</scope>
</reference>
<comment type="caution">
    <text evidence="1">The sequence shown here is derived from an EMBL/GenBank/DDBJ whole genome shotgun (WGS) entry which is preliminary data.</text>
</comment>
<dbReference type="AlphaFoldDB" id="A0A813E6M2"/>
<protein>
    <recommendedName>
        <fullName evidence="3">SMP-LTD domain-containing protein</fullName>
    </recommendedName>
</protein>
<gene>
    <name evidence="1" type="ORF">PGLA1383_LOCUS12877</name>
</gene>
<name>A0A813E6M2_POLGL</name>
<evidence type="ECO:0008006" key="3">
    <source>
        <dbReference type="Google" id="ProtNLM"/>
    </source>
</evidence>
<sequence length="146" mass="16598">MAEILKRIFDEKAGYFLSVDTKNVTIDIMHGRFVLKQAAIKASVFDGLHLPFTLRGGFIDEISINFKLGLFNVGAAAEVVVKNVFFVVGPHTTDWSWEHVQQCKTKLIDLILSGSNCAFQWFLLISSRRVSEKLFRDSKYHQRTSS</sequence>
<dbReference type="EMBL" id="CAJNNV010006960">
    <property type="protein sequence ID" value="CAE8594318.1"/>
    <property type="molecule type" value="Genomic_DNA"/>
</dbReference>
<evidence type="ECO:0000313" key="2">
    <source>
        <dbReference type="Proteomes" id="UP000654075"/>
    </source>
</evidence>
<organism evidence="1 2">
    <name type="scientific">Polarella glacialis</name>
    <name type="common">Dinoflagellate</name>
    <dbReference type="NCBI Taxonomy" id="89957"/>
    <lineage>
        <taxon>Eukaryota</taxon>
        <taxon>Sar</taxon>
        <taxon>Alveolata</taxon>
        <taxon>Dinophyceae</taxon>
        <taxon>Suessiales</taxon>
        <taxon>Suessiaceae</taxon>
        <taxon>Polarella</taxon>
    </lineage>
</organism>
<dbReference type="Proteomes" id="UP000654075">
    <property type="component" value="Unassembled WGS sequence"/>
</dbReference>
<evidence type="ECO:0000313" key="1">
    <source>
        <dbReference type="EMBL" id="CAE8594318.1"/>
    </source>
</evidence>